<protein>
    <submittedName>
        <fullName evidence="1">Uncharacterized protein</fullName>
    </submittedName>
</protein>
<keyword evidence="2" id="KW-1185">Reference proteome</keyword>
<gene>
    <name evidence="1" type="ORF">DFQ12_4290</name>
</gene>
<dbReference type="EMBL" id="RAPY01000004">
    <property type="protein sequence ID" value="RKE47129.1"/>
    <property type="molecule type" value="Genomic_DNA"/>
</dbReference>
<comment type="caution">
    <text evidence="1">The sequence shown here is derived from an EMBL/GenBank/DDBJ whole genome shotgun (WGS) entry which is preliminary data.</text>
</comment>
<dbReference type="AlphaFoldDB" id="A0A420ARL7"/>
<reference evidence="1 2" key="1">
    <citation type="submission" date="2018-09" db="EMBL/GenBank/DDBJ databases">
        <title>Genomic Encyclopedia of Type Strains, Phase III (KMG-III): the genomes of soil and plant-associated and newly described type strains.</title>
        <authorList>
            <person name="Whitman W."/>
        </authorList>
    </citation>
    <scope>NUCLEOTIDE SEQUENCE [LARGE SCALE GENOMIC DNA]</scope>
    <source>
        <strain evidence="1 2">CECT 7938</strain>
    </source>
</reference>
<sequence length="354" mass="41042">MFRCLLQTFLILLSTSGYCQKNERPFLLYLQNVNIAENYIINGSYDSAIVSYQAAFNLHKPLAVDIYNAFLVAKESKDRFAAEQFLWKLAGKGVGRSFFEKNRYINSYRNNSNWKKWLSKADSEKMKIRIANQEVISRIERISYSAENLYRIWVKSLEGKTGTKETDFELRLDEQNNSLIDSLLSIINQFGYPSEERIGVRIVNDTNILSEPVFSKIILRGYSKPNGIGGGTFDEILKNAIDSGFIKPFFFARMHDYKHYQNYTPYGTSFFTGLGGKIYYSDKDDISQIEENRRQIGLSSLLEYAKIVQYTLLNKGSSFIFDALFTIQDRLLDTEKDQLEYIQNHKEYVPANFE</sequence>
<dbReference type="Proteomes" id="UP000286246">
    <property type="component" value="Unassembled WGS sequence"/>
</dbReference>
<accession>A0A420ARL7</accession>
<organism evidence="1 2">
    <name type="scientific">Sphingobacterium detergens</name>
    <dbReference type="NCBI Taxonomy" id="1145106"/>
    <lineage>
        <taxon>Bacteria</taxon>
        <taxon>Pseudomonadati</taxon>
        <taxon>Bacteroidota</taxon>
        <taxon>Sphingobacteriia</taxon>
        <taxon>Sphingobacteriales</taxon>
        <taxon>Sphingobacteriaceae</taxon>
        <taxon>Sphingobacterium</taxon>
    </lineage>
</organism>
<name>A0A420ARL7_SPHD1</name>
<evidence type="ECO:0000313" key="1">
    <source>
        <dbReference type="EMBL" id="RKE47129.1"/>
    </source>
</evidence>
<evidence type="ECO:0000313" key="2">
    <source>
        <dbReference type="Proteomes" id="UP000286246"/>
    </source>
</evidence>
<proteinExistence type="predicted"/>